<feature type="domain" description="Heme-copper oxidase subunit III family profile" evidence="8">
    <location>
        <begin position="24"/>
        <end position="202"/>
    </location>
</feature>
<feature type="transmembrane region" description="Helical" evidence="7">
    <location>
        <begin position="24"/>
        <end position="47"/>
    </location>
</feature>
<evidence type="ECO:0000256" key="6">
    <source>
        <dbReference type="RuleBase" id="RU003376"/>
    </source>
</evidence>
<dbReference type="PROSITE" id="PS50253">
    <property type="entry name" value="COX3"/>
    <property type="match status" value="1"/>
</dbReference>
<dbReference type="GO" id="GO:0004129">
    <property type="term" value="F:cytochrome-c oxidase activity"/>
    <property type="evidence" value="ECO:0007669"/>
    <property type="project" value="InterPro"/>
</dbReference>
<dbReference type="GO" id="GO:0019646">
    <property type="term" value="P:aerobic electron transport chain"/>
    <property type="evidence" value="ECO:0007669"/>
    <property type="project" value="InterPro"/>
</dbReference>
<evidence type="ECO:0000259" key="8">
    <source>
        <dbReference type="PROSITE" id="PS50253"/>
    </source>
</evidence>
<dbReference type="GO" id="GO:0005886">
    <property type="term" value="C:plasma membrane"/>
    <property type="evidence" value="ECO:0007669"/>
    <property type="project" value="UniProtKB-SubCell"/>
</dbReference>
<evidence type="ECO:0000313" key="9">
    <source>
        <dbReference type="EMBL" id="CEA06116.1"/>
    </source>
</evidence>
<name>A0A078MMW6_9PSED</name>
<dbReference type="InterPro" id="IPR035973">
    <property type="entry name" value="Cyt_c_oxidase_su3-like_sf"/>
</dbReference>
<evidence type="ECO:0000256" key="5">
    <source>
        <dbReference type="ARBA" id="ARBA00023136"/>
    </source>
</evidence>
<sequence length="202" mass="22312">MTFSSDAVLTETTVNPHRRLPGDLAMWCFILAELLAFLLLLGSMAFARGHWAEIFSAGIATLHPEAGLANTLILLTGSYFAANGVKRAATGRPQALVNGFVLAALCGLAYVGIKITEYGILFGDGYNLRTNTFYFFYFFTTFFHMAHVLIGMAILLVVAQRCRSGHYGDEEKVRMAGESAASYWHMVDLVWLVLFPLLYVLP</sequence>
<comment type="subcellular location">
    <subcellularLocation>
        <location evidence="6">Cell membrane</location>
        <topology evidence="6">Multi-pass membrane protein</topology>
    </subcellularLocation>
    <subcellularLocation>
        <location evidence="1">Membrane</location>
        <topology evidence="1">Multi-pass membrane protein</topology>
    </subcellularLocation>
</comment>
<dbReference type="Gene3D" id="1.20.120.80">
    <property type="entry name" value="Cytochrome c oxidase, subunit III, four-helix bundle"/>
    <property type="match status" value="1"/>
</dbReference>
<comment type="similarity">
    <text evidence="2 6">Belongs to the cytochrome c oxidase subunit 3 family.</text>
</comment>
<feature type="transmembrane region" description="Helical" evidence="7">
    <location>
        <begin position="133"/>
        <end position="159"/>
    </location>
</feature>
<evidence type="ECO:0000256" key="2">
    <source>
        <dbReference type="ARBA" id="ARBA00010581"/>
    </source>
</evidence>
<evidence type="ECO:0000256" key="4">
    <source>
        <dbReference type="ARBA" id="ARBA00022989"/>
    </source>
</evidence>
<protein>
    <submittedName>
        <fullName evidence="9">Cytochrome c oxidase subunit</fullName>
    </submittedName>
</protein>
<dbReference type="PANTHER" id="PTHR11403">
    <property type="entry name" value="CYTOCHROME C OXIDASE SUBUNIT III"/>
    <property type="match status" value="1"/>
</dbReference>
<evidence type="ECO:0000256" key="3">
    <source>
        <dbReference type="ARBA" id="ARBA00022692"/>
    </source>
</evidence>
<dbReference type="InterPro" id="IPR000298">
    <property type="entry name" value="Cyt_c_oxidase-like_su3"/>
</dbReference>
<dbReference type="InterPro" id="IPR024791">
    <property type="entry name" value="Cyt_c/ubiquinol_Oxase_su3"/>
</dbReference>
<dbReference type="PATRIC" id="fig|1461581.3.peg.2458"/>
<dbReference type="RefSeq" id="WP_044500327.1">
    <property type="nucleotide sequence ID" value="NZ_LK391969.1"/>
</dbReference>
<dbReference type="EMBL" id="LM997413">
    <property type="protein sequence ID" value="CEA06116.1"/>
    <property type="molecule type" value="Genomic_DNA"/>
</dbReference>
<dbReference type="OrthoDB" id="9810850at2"/>
<dbReference type="AlphaFoldDB" id="A0A078MMW6"/>
<feature type="transmembrane region" description="Helical" evidence="7">
    <location>
        <begin position="95"/>
        <end position="113"/>
    </location>
</feature>
<gene>
    <name evidence="9" type="ORF">BN1049_02493</name>
</gene>
<accession>A0A078MMW6</accession>
<evidence type="ECO:0000256" key="1">
    <source>
        <dbReference type="ARBA" id="ARBA00004141"/>
    </source>
</evidence>
<proteinExistence type="inferred from homology"/>
<organism evidence="9">
    <name type="scientific">Pseudomonas saudimassiliensis</name>
    <dbReference type="NCBI Taxonomy" id="1461581"/>
    <lineage>
        <taxon>Bacteria</taxon>
        <taxon>Pseudomonadati</taxon>
        <taxon>Pseudomonadota</taxon>
        <taxon>Gammaproteobacteria</taxon>
        <taxon>Pseudomonadales</taxon>
        <taxon>Pseudomonadaceae</taxon>
        <taxon>Pseudomonas</taxon>
    </lineage>
</organism>
<evidence type="ECO:0000256" key="7">
    <source>
        <dbReference type="SAM" id="Phobius"/>
    </source>
</evidence>
<dbReference type="EMBL" id="LK391969">
    <property type="protein sequence ID" value="CEF27541.1"/>
    <property type="molecule type" value="Genomic_DNA"/>
</dbReference>
<keyword evidence="4 7" id="KW-1133">Transmembrane helix</keyword>
<dbReference type="SUPFAM" id="SSF81452">
    <property type="entry name" value="Cytochrome c oxidase subunit III-like"/>
    <property type="match status" value="1"/>
</dbReference>
<keyword evidence="3 6" id="KW-0812">Transmembrane</keyword>
<dbReference type="InterPro" id="IPR013833">
    <property type="entry name" value="Cyt_c_oxidase_su3_a-hlx"/>
</dbReference>
<dbReference type="Pfam" id="PF00510">
    <property type="entry name" value="COX3"/>
    <property type="match status" value="1"/>
</dbReference>
<feature type="transmembrane region" description="Helical" evidence="7">
    <location>
        <begin position="180"/>
        <end position="201"/>
    </location>
</feature>
<dbReference type="PANTHER" id="PTHR11403:SF6">
    <property type="entry name" value="NITRIC OXIDE REDUCTASE SUBUNIT E"/>
    <property type="match status" value="1"/>
</dbReference>
<reference evidence="9" key="1">
    <citation type="submission" date="2014-07" db="EMBL/GenBank/DDBJ databases">
        <authorList>
            <person name="Urmite Genomes Urmite Genomes"/>
        </authorList>
    </citation>
    <scope>NUCLEOTIDE SEQUENCE</scope>
    <source>
        <strain evidence="9">12M76_air</strain>
    </source>
</reference>
<keyword evidence="5 7" id="KW-0472">Membrane</keyword>